<evidence type="ECO:0000313" key="2">
    <source>
        <dbReference type="EMBL" id="PIV64419.1"/>
    </source>
</evidence>
<name>A0A2M7E9M5_9BACT</name>
<dbReference type="AlphaFoldDB" id="A0A2M7E9M5"/>
<feature type="domain" description="Beta-galactosidase trimerisation" evidence="1">
    <location>
        <begin position="369"/>
        <end position="580"/>
    </location>
</feature>
<dbReference type="InterPro" id="IPR029062">
    <property type="entry name" value="Class_I_gatase-like"/>
</dbReference>
<sequence length="720" mass="83068">MLEELKQDKDPFVRENAEFSLQWIEKGGVRQPDFLSLKDNFYWMIDRYHAFYARLFCYYGNRPRSPEGMAFYIKEGSGTGTITGGENRCLRQEGEEKFREYLTALNNRGLKWLEGLSTLKENSGIEKRGCQESIFKWFDKPAFAGFWKEEGIRPGEVVSREGFQDYLLAKYGKETLRRFGIESLSSVEIPKENTHNFLYAEFMEYARESILENWREGVEWIHALRKGTFVTFSTSEGTFVSGALNYFSLYPSFGGVIDVHGPESYATHSTRCMLKADLARDGEVRPVMVEFYQVQAPDNVWIEKGFASSFLHGECYFVWHWSHVFKHPADKINAYMWGWDKGRWEVCKKMFGKGKQISNYLIKTDTPKKVALLYSGRTEDLIYGTSRFSGGRGRRYFQHQLGIYEALLQSHIQSDVIWTETLTREKLAQYKIALLLDAKSMSKEEISLIRDWIKEGGALISSGTTTLFDQWNNLLEDYSLADVFGVRYIRSNPSSALNLEEIWQYVNRDIRPKTIGKIEITDTSLLKGFHSGDKINYDVALGYDMIEPTTGKAVAKWEEGGEPAIVINNFGKGKSIFISAIYPGLSLNSLGAAVHTLDVEFWPGARELIANTITGGLGVTGDRLPYRVQNCRQEVEVAIRTQDEKNRWIMHLFDYAPSLINNHNVELELFYPQVKDKRIEVFYPYPKRRNINFQITEEGGIRFRVRDFKVHEMVVIEEGR</sequence>
<comment type="caution">
    <text evidence="2">The sequence shown here is derived from an EMBL/GenBank/DDBJ whole genome shotgun (WGS) entry which is preliminary data.</text>
</comment>
<dbReference type="Pfam" id="PF08532">
    <property type="entry name" value="Glyco_hydro_42M"/>
    <property type="match status" value="1"/>
</dbReference>
<protein>
    <recommendedName>
        <fullName evidence="1">Beta-galactosidase trimerisation domain-containing protein</fullName>
    </recommendedName>
</protein>
<dbReference type="EMBL" id="PETL01000112">
    <property type="protein sequence ID" value="PIV64419.1"/>
    <property type="molecule type" value="Genomic_DNA"/>
</dbReference>
<evidence type="ECO:0000313" key="3">
    <source>
        <dbReference type="Proteomes" id="UP000228886"/>
    </source>
</evidence>
<gene>
    <name evidence="2" type="ORF">COS11_02255</name>
</gene>
<dbReference type="GO" id="GO:0005975">
    <property type="term" value="P:carbohydrate metabolic process"/>
    <property type="evidence" value="ECO:0007669"/>
    <property type="project" value="InterPro"/>
</dbReference>
<dbReference type="Gene3D" id="3.40.50.880">
    <property type="match status" value="1"/>
</dbReference>
<proteinExistence type="predicted"/>
<organism evidence="2 3">
    <name type="scientific">bacterium (Candidatus Ratteibacteria) CG01_land_8_20_14_3_00_40_19</name>
    <dbReference type="NCBI Taxonomy" id="2014290"/>
    <lineage>
        <taxon>Bacteria</taxon>
        <taxon>Candidatus Ratteibacteria</taxon>
    </lineage>
</organism>
<dbReference type="InterPro" id="IPR013738">
    <property type="entry name" value="Beta_galactosidase_Trimer"/>
</dbReference>
<reference evidence="3" key="1">
    <citation type="submission" date="2017-09" db="EMBL/GenBank/DDBJ databases">
        <title>Depth-based differentiation of microbial function through sediment-hosted aquifers and enrichment of novel symbionts in the deep terrestrial subsurface.</title>
        <authorList>
            <person name="Probst A.J."/>
            <person name="Ladd B."/>
            <person name="Jarett J.K."/>
            <person name="Geller-Mcgrath D.E."/>
            <person name="Sieber C.M.K."/>
            <person name="Emerson J.B."/>
            <person name="Anantharaman K."/>
            <person name="Thomas B.C."/>
            <person name="Malmstrom R."/>
            <person name="Stieglmeier M."/>
            <person name="Klingl A."/>
            <person name="Woyke T."/>
            <person name="Ryan C.M."/>
            <person name="Banfield J.F."/>
        </authorList>
    </citation>
    <scope>NUCLEOTIDE SEQUENCE [LARGE SCALE GENOMIC DNA]</scope>
</reference>
<dbReference type="CDD" id="cd03143">
    <property type="entry name" value="A4_beta-galactosidase_middle_domain"/>
    <property type="match status" value="1"/>
</dbReference>
<accession>A0A2M7E9M5</accession>
<dbReference type="SUPFAM" id="SSF52317">
    <property type="entry name" value="Class I glutamine amidotransferase-like"/>
    <property type="match status" value="1"/>
</dbReference>
<evidence type="ECO:0000259" key="1">
    <source>
        <dbReference type="Pfam" id="PF08532"/>
    </source>
</evidence>
<dbReference type="GO" id="GO:0004565">
    <property type="term" value="F:beta-galactosidase activity"/>
    <property type="evidence" value="ECO:0007669"/>
    <property type="project" value="InterPro"/>
</dbReference>
<dbReference type="Proteomes" id="UP000228886">
    <property type="component" value="Unassembled WGS sequence"/>
</dbReference>